<dbReference type="Pfam" id="PF07589">
    <property type="entry name" value="PEP-CTERM"/>
    <property type="match status" value="1"/>
</dbReference>
<name>A0ABX7ME86_9RHOO</name>
<evidence type="ECO:0000259" key="1">
    <source>
        <dbReference type="Pfam" id="PF07589"/>
    </source>
</evidence>
<accession>A0ABX7ME86</accession>
<dbReference type="NCBIfam" id="TIGR02595">
    <property type="entry name" value="PEP_CTERM"/>
    <property type="match status" value="1"/>
</dbReference>
<sequence length="104" mass="11199">MKANDIPAKIEGLSFGQDIVVGGETRHTLYVANDNDFLSSVTDSNHPAGIANPNKFYVFSFSDSDLPGYQAQLISAVPEPETYAMLLAGLGIVALGARRRRTAR</sequence>
<gene>
    <name evidence="2" type="ORF">JY500_00125</name>
</gene>
<reference evidence="2 3" key="1">
    <citation type="submission" date="2021-02" db="EMBL/GenBank/DDBJ databases">
        <title>Niveibacterium changnyeongensis HC41.</title>
        <authorList>
            <person name="Kang M."/>
        </authorList>
    </citation>
    <scope>NUCLEOTIDE SEQUENCE [LARGE SCALE GENOMIC DNA]</scope>
    <source>
        <strain evidence="2 3">HC41</strain>
    </source>
</reference>
<keyword evidence="3" id="KW-1185">Reference proteome</keyword>
<dbReference type="EMBL" id="CP071060">
    <property type="protein sequence ID" value="QSI79075.1"/>
    <property type="molecule type" value="Genomic_DNA"/>
</dbReference>
<dbReference type="InterPro" id="IPR013424">
    <property type="entry name" value="Ice-binding_C"/>
</dbReference>
<organism evidence="2 3">
    <name type="scientific">Niveibacterium microcysteis</name>
    <dbReference type="NCBI Taxonomy" id="2811415"/>
    <lineage>
        <taxon>Bacteria</taxon>
        <taxon>Pseudomonadati</taxon>
        <taxon>Pseudomonadota</taxon>
        <taxon>Betaproteobacteria</taxon>
        <taxon>Rhodocyclales</taxon>
        <taxon>Rhodocyclaceae</taxon>
        <taxon>Niveibacterium</taxon>
    </lineage>
</organism>
<evidence type="ECO:0000313" key="2">
    <source>
        <dbReference type="EMBL" id="QSI79075.1"/>
    </source>
</evidence>
<dbReference type="Proteomes" id="UP000663570">
    <property type="component" value="Chromosome"/>
</dbReference>
<evidence type="ECO:0000313" key="3">
    <source>
        <dbReference type="Proteomes" id="UP000663570"/>
    </source>
</evidence>
<proteinExistence type="predicted"/>
<feature type="domain" description="Ice-binding protein C-terminal" evidence="1">
    <location>
        <begin position="76"/>
        <end position="100"/>
    </location>
</feature>
<protein>
    <submittedName>
        <fullName evidence="2">PEP-CTERM sorting domain-containing protein</fullName>
    </submittedName>
</protein>